<name>A0ABR0EHX2_ZASCE</name>
<gene>
    <name evidence="2" type="ORF">PRZ48_008935</name>
</gene>
<dbReference type="EMBL" id="JAXOVC010000006">
    <property type="protein sequence ID" value="KAK4500745.1"/>
    <property type="molecule type" value="Genomic_DNA"/>
</dbReference>
<evidence type="ECO:0000256" key="1">
    <source>
        <dbReference type="SAM" id="Phobius"/>
    </source>
</evidence>
<sequence length="106" mass="11688">MVQNSDPSGNGLNPGAWAGVGLGAAGCIFVFCMWVFRWSKRSRDNIVRGEDAVGRMKKAFGIGKEQKRRQRQYHAGKPRFETKGVWEGRDEELGVVKVPSPVAKGP</sequence>
<keyword evidence="1" id="KW-1133">Transmembrane helix</keyword>
<keyword evidence="1" id="KW-0472">Membrane</keyword>
<comment type="caution">
    <text evidence="2">The sequence shown here is derived from an EMBL/GenBank/DDBJ whole genome shotgun (WGS) entry which is preliminary data.</text>
</comment>
<reference evidence="2 3" key="1">
    <citation type="journal article" date="2023" name="G3 (Bethesda)">
        <title>A chromosome-level genome assembly of Zasmidium syzygii isolated from banana leaves.</title>
        <authorList>
            <person name="van Westerhoven A.C."/>
            <person name="Mehrabi R."/>
            <person name="Talebi R."/>
            <person name="Steentjes M.B.F."/>
            <person name="Corcolon B."/>
            <person name="Chong P.A."/>
            <person name="Kema G.H.J."/>
            <person name="Seidl M.F."/>
        </authorList>
    </citation>
    <scope>NUCLEOTIDE SEQUENCE [LARGE SCALE GENOMIC DNA]</scope>
    <source>
        <strain evidence="2 3">P124</strain>
    </source>
</reference>
<feature type="transmembrane region" description="Helical" evidence="1">
    <location>
        <begin position="15"/>
        <end position="36"/>
    </location>
</feature>
<accession>A0ABR0EHX2</accession>
<dbReference type="Proteomes" id="UP001305779">
    <property type="component" value="Unassembled WGS sequence"/>
</dbReference>
<keyword evidence="3" id="KW-1185">Reference proteome</keyword>
<proteinExistence type="predicted"/>
<keyword evidence="1" id="KW-0812">Transmembrane</keyword>
<evidence type="ECO:0000313" key="2">
    <source>
        <dbReference type="EMBL" id="KAK4500745.1"/>
    </source>
</evidence>
<organism evidence="2 3">
    <name type="scientific">Zasmidium cellare</name>
    <name type="common">Wine cellar mold</name>
    <name type="synonym">Racodium cellare</name>
    <dbReference type="NCBI Taxonomy" id="395010"/>
    <lineage>
        <taxon>Eukaryota</taxon>
        <taxon>Fungi</taxon>
        <taxon>Dikarya</taxon>
        <taxon>Ascomycota</taxon>
        <taxon>Pezizomycotina</taxon>
        <taxon>Dothideomycetes</taxon>
        <taxon>Dothideomycetidae</taxon>
        <taxon>Mycosphaerellales</taxon>
        <taxon>Mycosphaerellaceae</taxon>
        <taxon>Zasmidium</taxon>
    </lineage>
</organism>
<evidence type="ECO:0000313" key="3">
    <source>
        <dbReference type="Proteomes" id="UP001305779"/>
    </source>
</evidence>
<protein>
    <submittedName>
        <fullName evidence="2">Uncharacterized protein</fullName>
    </submittedName>
</protein>